<dbReference type="GO" id="GO:0030154">
    <property type="term" value="P:cell differentiation"/>
    <property type="evidence" value="ECO:0007669"/>
    <property type="project" value="UniProtKB-KW"/>
</dbReference>
<dbReference type="Pfam" id="PF07111">
    <property type="entry name" value="HCR"/>
    <property type="match status" value="1"/>
</dbReference>
<dbReference type="Proteomes" id="UP001497497">
    <property type="component" value="Unassembled WGS sequence"/>
</dbReference>
<dbReference type="PANTHER" id="PTHR46822:SF1">
    <property type="entry name" value="COILED-COIL ALPHA-HELICAL ROD PROTEIN 1"/>
    <property type="match status" value="1"/>
</dbReference>
<gene>
    <name evidence="12" type="ORF">GSLYS_00013059001</name>
</gene>
<dbReference type="PANTHER" id="PTHR46822">
    <property type="entry name" value="COILED-COIL ALPHA-HELICAL ROD PROTEIN 1"/>
    <property type="match status" value="1"/>
</dbReference>
<keyword evidence="13" id="KW-1185">Reference proteome</keyword>
<keyword evidence="5" id="KW-0217">Developmental protein</keyword>
<dbReference type="GO" id="GO:0005634">
    <property type="term" value="C:nucleus"/>
    <property type="evidence" value="ECO:0007669"/>
    <property type="project" value="UniProtKB-SubCell"/>
</dbReference>
<comment type="subcellular location">
    <subcellularLocation>
        <location evidence="3">Cytoplasm</location>
    </subcellularLocation>
    <subcellularLocation>
        <location evidence="2">Nucleus</location>
    </subcellularLocation>
</comment>
<keyword evidence="6" id="KW-0963">Cytoplasm</keyword>
<dbReference type="EMBL" id="CAXITT010000333">
    <property type="protein sequence ID" value="CAL1539240.1"/>
    <property type="molecule type" value="Genomic_DNA"/>
</dbReference>
<evidence type="ECO:0000313" key="12">
    <source>
        <dbReference type="EMBL" id="CAL1539240.1"/>
    </source>
</evidence>
<feature type="coiled-coil region" evidence="11">
    <location>
        <begin position="79"/>
        <end position="224"/>
    </location>
</feature>
<dbReference type="GO" id="GO:0005814">
    <property type="term" value="C:centriole"/>
    <property type="evidence" value="ECO:0007669"/>
    <property type="project" value="TreeGrafter"/>
</dbReference>
<keyword evidence="9" id="KW-0539">Nucleus</keyword>
<protein>
    <recommendedName>
        <fullName evidence="4">Coiled-coil alpha-helical rod protein 1</fullName>
    </recommendedName>
    <alternativeName>
        <fullName evidence="10">Alpha-helical coiled-coil rod protein</fullName>
    </alternativeName>
</protein>
<name>A0AAV2I1R6_LYMST</name>
<evidence type="ECO:0000256" key="2">
    <source>
        <dbReference type="ARBA" id="ARBA00004123"/>
    </source>
</evidence>
<sequence>FKAQIIRKSAIDFSYDKSSSASILHCKEKVESNIDDDHLQHELEKVMKERDSLAYQVRQDSTTWTERLSELKSIYITEIAALKKTVEDLEFDVQEKSKKCAQLKEELEFQKEEIKEKSETIQNLKTELNKYAKGVDNVLAEHRLQDEAAWNTKIAALERKLNDSKREHAKAVISMRQMERNHSRELERAQDLLQTTEEHLNKQLKQIQNELLRVEKERNLMMATLRQEGLISNLKSERGDPIKLSFGAEDQVFLLSNNNFNTCTNTEPHKLESLMQRSDKEGDNVMLEDIEKVNHKKVWHHEESHRNNQAMEDVLEDLKSLTVAIFDENDEDSSDS</sequence>
<dbReference type="GO" id="GO:0005737">
    <property type="term" value="C:cytoplasm"/>
    <property type="evidence" value="ECO:0007669"/>
    <property type="project" value="UniProtKB-SubCell"/>
</dbReference>
<evidence type="ECO:0000256" key="5">
    <source>
        <dbReference type="ARBA" id="ARBA00022473"/>
    </source>
</evidence>
<dbReference type="AlphaFoldDB" id="A0AAV2I1R6"/>
<reference evidence="12 13" key="1">
    <citation type="submission" date="2024-04" db="EMBL/GenBank/DDBJ databases">
        <authorList>
            <consortium name="Genoscope - CEA"/>
            <person name="William W."/>
        </authorList>
    </citation>
    <scope>NUCLEOTIDE SEQUENCE [LARGE SCALE GENOMIC DNA]</scope>
</reference>
<comment type="caution">
    <text evidence="12">The sequence shown here is derived from an EMBL/GenBank/DDBJ whole genome shotgun (WGS) entry which is preliminary data.</text>
</comment>
<evidence type="ECO:0000256" key="10">
    <source>
        <dbReference type="ARBA" id="ARBA00031932"/>
    </source>
</evidence>
<dbReference type="InterPro" id="IPR009800">
    <property type="entry name" value="HCR"/>
</dbReference>
<evidence type="ECO:0000256" key="3">
    <source>
        <dbReference type="ARBA" id="ARBA00004496"/>
    </source>
</evidence>
<evidence type="ECO:0000313" key="13">
    <source>
        <dbReference type="Proteomes" id="UP001497497"/>
    </source>
</evidence>
<keyword evidence="8 11" id="KW-0175">Coiled coil</keyword>
<evidence type="ECO:0000256" key="8">
    <source>
        <dbReference type="ARBA" id="ARBA00023054"/>
    </source>
</evidence>
<evidence type="ECO:0000256" key="6">
    <source>
        <dbReference type="ARBA" id="ARBA00022490"/>
    </source>
</evidence>
<keyword evidence="7" id="KW-0221">Differentiation</keyword>
<comment type="function">
    <text evidence="1">May be a regulator of keratinocyte proliferation or differentiation.</text>
</comment>
<dbReference type="GO" id="GO:0006611">
    <property type="term" value="P:protein export from nucleus"/>
    <property type="evidence" value="ECO:0007669"/>
    <property type="project" value="TreeGrafter"/>
</dbReference>
<accession>A0AAV2I1R6</accession>
<evidence type="ECO:0000256" key="9">
    <source>
        <dbReference type="ARBA" id="ARBA00023242"/>
    </source>
</evidence>
<proteinExistence type="predicted"/>
<evidence type="ECO:0000256" key="1">
    <source>
        <dbReference type="ARBA" id="ARBA00003936"/>
    </source>
</evidence>
<organism evidence="12 13">
    <name type="scientific">Lymnaea stagnalis</name>
    <name type="common">Great pond snail</name>
    <name type="synonym">Helix stagnalis</name>
    <dbReference type="NCBI Taxonomy" id="6523"/>
    <lineage>
        <taxon>Eukaryota</taxon>
        <taxon>Metazoa</taxon>
        <taxon>Spiralia</taxon>
        <taxon>Lophotrochozoa</taxon>
        <taxon>Mollusca</taxon>
        <taxon>Gastropoda</taxon>
        <taxon>Heterobranchia</taxon>
        <taxon>Euthyneura</taxon>
        <taxon>Panpulmonata</taxon>
        <taxon>Hygrophila</taxon>
        <taxon>Lymnaeoidea</taxon>
        <taxon>Lymnaeidae</taxon>
        <taxon>Lymnaea</taxon>
    </lineage>
</organism>
<evidence type="ECO:0000256" key="11">
    <source>
        <dbReference type="SAM" id="Coils"/>
    </source>
</evidence>
<evidence type="ECO:0000256" key="4">
    <source>
        <dbReference type="ARBA" id="ARBA00016468"/>
    </source>
</evidence>
<evidence type="ECO:0000256" key="7">
    <source>
        <dbReference type="ARBA" id="ARBA00022782"/>
    </source>
</evidence>
<feature type="non-terminal residue" evidence="12">
    <location>
        <position position="1"/>
    </location>
</feature>